<protein>
    <submittedName>
        <fullName evidence="1">Uncharacterized protein</fullName>
    </submittedName>
</protein>
<sequence length="107" mass="11924">MAGYHDRLAALMTTPDGVEEEATVPVMSLLERLDGAELEEAALSVAVDGFANLVEQLERLVEEKARLDAIPKLHGDHRKDDVIVFCAADRFIRSVRVLREFIAQYDA</sequence>
<dbReference type="EnsemblPlants" id="ONIVA12G13380.1">
    <property type="protein sequence ID" value="ONIVA12G13380.1"/>
    <property type="gene ID" value="ONIVA12G13380"/>
</dbReference>
<accession>A0A0E0JAR5</accession>
<dbReference type="Proteomes" id="UP000006591">
    <property type="component" value="Chromosome 12"/>
</dbReference>
<evidence type="ECO:0000313" key="2">
    <source>
        <dbReference type="Proteomes" id="UP000006591"/>
    </source>
</evidence>
<dbReference type="Gramene" id="ONIVA12G13380.1">
    <property type="protein sequence ID" value="ONIVA12G13380.1"/>
    <property type="gene ID" value="ONIVA12G13380"/>
</dbReference>
<evidence type="ECO:0000313" key="1">
    <source>
        <dbReference type="EnsemblPlants" id="ONIVA12G13380.1"/>
    </source>
</evidence>
<reference evidence="1" key="2">
    <citation type="submission" date="2018-04" db="EMBL/GenBank/DDBJ databases">
        <title>OnivRS2 (Oryza nivara Reference Sequence Version 2).</title>
        <authorList>
            <person name="Zhang J."/>
            <person name="Kudrna D."/>
            <person name="Lee S."/>
            <person name="Talag J."/>
            <person name="Rajasekar S."/>
            <person name="Welchert J."/>
            <person name="Hsing Y.-I."/>
            <person name="Wing R.A."/>
        </authorList>
    </citation>
    <scope>NUCLEOTIDE SEQUENCE [LARGE SCALE GENOMIC DNA]</scope>
    <source>
        <strain evidence="1">SL10</strain>
    </source>
</reference>
<keyword evidence="2" id="KW-1185">Reference proteome</keyword>
<dbReference type="AlphaFoldDB" id="A0A0E0JAR5"/>
<reference evidence="1" key="1">
    <citation type="submission" date="2015-04" db="UniProtKB">
        <authorList>
            <consortium name="EnsemblPlants"/>
        </authorList>
    </citation>
    <scope>IDENTIFICATION</scope>
    <source>
        <strain evidence="1">SL10</strain>
    </source>
</reference>
<name>A0A0E0JAR5_ORYNI</name>
<dbReference type="HOGENOM" id="CLU_2310582_0_0_1"/>
<proteinExistence type="predicted"/>
<organism evidence="1">
    <name type="scientific">Oryza nivara</name>
    <name type="common">Indian wild rice</name>
    <name type="synonym">Oryza sativa f. spontanea</name>
    <dbReference type="NCBI Taxonomy" id="4536"/>
    <lineage>
        <taxon>Eukaryota</taxon>
        <taxon>Viridiplantae</taxon>
        <taxon>Streptophyta</taxon>
        <taxon>Embryophyta</taxon>
        <taxon>Tracheophyta</taxon>
        <taxon>Spermatophyta</taxon>
        <taxon>Magnoliopsida</taxon>
        <taxon>Liliopsida</taxon>
        <taxon>Poales</taxon>
        <taxon>Poaceae</taxon>
        <taxon>BOP clade</taxon>
        <taxon>Oryzoideae</taxon>
        <taxon>Oryzeae</taxon>
        <taxon>Oryzinae</taxon>
        <taxon>Oryza</taxon>
    </lineage>
</organism>